<feature type="domain" description="DUF5643" evidence="3">
    <location>
        <begin position="221"/>
        <end position="333"/>
    </location>
</feature>
<feature type="transmembrane region" description="Helical" evidence="1">
    <location>
        <begin position="47"/>
        <end position="67"/>
    </location>
</feature>
<evidence type="ECO:0000313" key="5">
    <source>
        <dbReference type="Proteomes" id="UP000683139"/>
    </source>
</evidence>
<dbReference type="InterPro" id="IPR040680">
    <property type="entry name" value="DUF5643"/>
</dbReference>
<dbReference type="Gene3D" id="2.60.40.1630">
    <property type="entry name" value="bacillus anthracis domain"/>
    <property type="match status" value="1"/>
</dbReference>
<keyword evidence="1" id="KW-0812">Transmembrane</keyword>
<proteinExistence type="predicted"/>
<organism evidence="4 5">
    <name type="scientific">Paenibacillus montaniterrae</name>
    <dbReference type="NCBI Taxonomy" id="429341"/>
    <lineage>
        <taxon>Bacteria</taxon>
        <taxon>Bacillati</taxon>
        <taxon>Bacillota</taxon>
        <taxon>Bacilli</taxon>
        <taxon>Bacillales</taxon>
        <taxon>Paenibacillaceae</taxon>
        <taxon>Paenibacillus</taxon>
    </lineage>
</organism>
<dbReference type="EMBL" id="BOSE01000010">
    <property type="protein sequence ID" value="GIP18783.1"/>
    <property type="molecule type" value="Genomic_DNA"/>
</dbReference>
<dbReference type="AlphaFoldDB" id="A0A919YXV9"/>
<feature type="domain" description="DUF4179" evidence="2">
    <location>
        <begin position="44"/>
        <end position="137"/>
    </location>
</feature>
<dbReference type="Pfam" id="PF13786">
    <property type="entry name" value="DUF4179"/>
    <property type="match status" value="1"/>
</dbReference>
<dbReference type="RefSeq" id="WP_213519434.1">
    <property type="nucleotide sequence ID" value="NZ_BOSE01000010.1"/>
</dbReference>
<evidence type="ECO:0000313" key="4">
    <source>
        <dbReference type="EMBL" id="GIP18783.1"/>
    </source>
</evidence>
<dbReference type="Pfam" id="PF18705">
    <property type="entry name" value="DUF5643"/>
    <property type="match status" value="1"/>
</dbReference>
<keyword evidence="5" id="KW-1185">Reference proteome</keyword>
<keyword evidence="1" id="KW-0472">Membrane</keyword>
<evidence type="ECO:0000259" key="3">
    <source>
        <dbReference type="Pfam" id="PF18705"/>
    </source>
</evidence>
<evidence type="ECO:0008006" key="6">
    <source>
        <dbReference type="Google" id="ProtNLM"/>
    </source>
</evidence>
<evidence type="ECO:0000259" key="2">
    <source>
        <dbReference type="Pfam" id="PF13786"/>
    </source>
</evidence>
<evidence type="ECO:0000256" key="1">
    <source>
        <dbReference type="SAM" id="Phobius"/>
    </source>
</evidence>
<reference evidence="4" key="1">
    <citation type="submission" date="2021-03" db="EMBL/GenBank/DDBJ databases">
        <title>Antimicrobial resistance genes in bacteria isolated from Japanese honey, and their potential for conferring macrolide and lincosamide resistance in the American foulbrood pathogen Paenibacillus larvae.</title>
        <authorList>
            <person name="Okamoto M."/>
            <person name="Kumagai M."/>
            <person name="Kanamori H."/>
            <person name="Takamatsu D."/>
        </authorList>
    </citation>
    <scope>NUCLEOTIDE SEQUENCE</scope>
    <source>
        <strain evidence="4">J40TS1</strain>
    </source>
</reference>
<accession>A0A919YXV9</accession>
<protein>
    <recommendedName>
        <fullName evidence="6">DUF4179 domain-containing protein</fullName>
    </recommendedName>
</protein>
<name>A0A919YXV9_9BACL</name>
<gene>
    <name evidence="4" type="ORF">J40TS1_44250</name>
</gene>
<sequence length="435" mass="49035">MNQIDQERYVKLLNSIAVPPLETAILEGRRKVRAEQRAQRIRSVKRGFIAASVVVVLFASLLVGTRWSPALASTLSQIPFVSELVELVAGNKGMQDIVEHQYYEVIDKTITANNLSLTLKGAIADEYGLVLYYRVSSSESLEGINVSELNVTHNGQEIEGGISSSFFVREGEKSVDDQVTINVMKPFDYSSKQFMLEMKFTDEHQTVITIPFELKQPIAPTKRYPLQEEVLVSGQRIWLEELSISPLRAQLTLKIDEQNSWQLLQIDSAELIDEHGEQWGTINNGMVGWGTLRDGEAGLYFQSNYFRNPEQLTLRLGQFQALPKGEDYIEIDFAQQKVLYQPEQIDLQLTVLPKSVVYTATENVQQFNRQLFSTGIDAAGKEVFSSGGSYTSSDTEAKHNIWYNLEGVVNPVRFAISSYPHMLPDTVELEIPLTQ</sequence>
<dbReference type="InterPro" id="IPR025436">
    <property type="entry name" value="DUF4179"/>
</dbReference>
<keyword evidence="1" id="KW-1133">Transmembrane helix</keyword>
<comment type="caution">
    <text evidence="4">The sequence shown here is derived from an EMBL/GenBank/DDBJ whole genome shotgun (WGS) entry which is preliminary data.</text>
</comment>
<dbReference type="Proteomes" id="UP000683139">
    <property type="component" value="Unassembled WGS sequence"/>
</dbReference>